<dbReference type="OrthoDB" id="1913089at2759"/>
<feature type="compositionally biased region" description="Polar residues" evidence="1">
    <location>
        <begin position="11"/>
        <end position="22"/>
    </location>
</feature>
<evidence type="ECO:0000256" key="1">
    <source>
        <dbReference type="SAM" id="MobiDB-lite"/>
    </source>
</evidence>
<evidence type="ECO:0000313" key="3">
    <source>
        <dbReference type="Proteomes" id="UP000626092"/>
    </source>
</evidence>
<dbReference type="EMBL" id="WJXA01000012">
    <property type="protein sequence ID" value="KAF7124247.1"/>
    <property type="molecule type" value="Genomic_DNA"/>
</dbReference>
<comment type="caution">
    <text evidence="2">The sequence shown here is derived from an EMBL/GenBank/DDBJ whole genome shotgun (WGS) entry which is preliminary data.</text>
</comment>
<organism evidence="2 3">
    <name type="scientific">Rhododendron simsii</name>
    <name type="common">Sims's rhododendron</name>
    <dbReference type="NCBI Taxonomy" id="118357"/>
    <lineage>
        <taxon>Eukaryota</taxon>
        <taxon>Viridiplantae</taxon>
        <taxon>Streptophyta</taxon>
        <taxon>Embryophyta</taxon>
        <taxon>Tracheophyta</taxon>
        <taxon>Spermatophyta</taxon>
        <taxon>Magnoliopsida</taxon>
        <taxon>eudicotyledons</taxon>
        <taxon>Gunneridae</taxon>
        <taxon>Pentapetalae</taxon>
        <taxon>asterids</taxon>
        <taxon>Ericales</taxon>
        <taxon>Ericaceae</taxon>
        <taxon>Ericoideae</taxon>
        <taxon>Rhodoreae</taxon>
        <taxon>Rhododendron</taxon>
    </lineage>
</organism>
<proteinExistence type="predicted"/>
<evidence type="ECO:0000313" key="2">
    <source>
        <dbReference type="EMBL" id="KAF7124247.1"/>
    </source>
</evidence>
<reference evidence="2" key="1">
    <citation type="submission" date="2019-11" db="EMBL/GenBank/DDBJ databases">
        <authorList>
            <person name="Liu Y."/>
            <person name="Hou J."/>
            <person name="Li T.-Q."/>
            <person name="Guan C.-H."/>
            <person name="Wu X."/>
            <person name="Wu H.-Z."/>
            <person name="Ling F."/>
            <person name="Zhang R."/>
            <person name="Shi X.-G."/>
            <person name="Ren J.-P."/>
            <person name="Chen E.-F."/>
            <person name="Sun J.-M."/>
        </authorList>
    </citation>
    <scope>NUCLEOTIDE SEQUENCE</scope>
    <source>
        <strain evidence="2">Adult_tree_wgs_1</strain>
        <tissue evidence="2">Leaves</tissue>
    </source>
</reference>
<feature type="region of interest" description="Disordered" evidence="1">
    <location>
        <begin position="1"/>
        <end position="32"/>
    </location>
</feature>
<sequence>MGLAPNKKNQKLSSTPDVQSMETEAREERYVRSRSFRDEDYSSSRRVFLYSYPLQWGGENTDCEEYKEVTQICSYGGDGKKHRKELIVSLLRWSEGKALVLRRLKHKLRVYIIACLPVGFKPEMP</sequence>
<gene>
    <name evidence="2" type="ORF">RHSIM_Rhsim12G0028100</name>
</gene>
<keyword evidence="3" id="KW-1185">Reference proteome</keyword>
<dbReference type="AlphaFoldDB" id="A0A834G562"/>
<dbReference type="Proteomes" id="UP000626092">
    <property type="component" value="Unassembled WGS sequence"/>
</dbReference>
<name>A0A834G562_RHOSS</name>
<feature type="compositionally biased region" description="Basic and acidic residues" evidence="1">
    <location>
        <begin position="23"/>
        <end position="32"/>
    </location>
</feature>
<accession>A0A834G562</accession>
<protein>
    <submittedName>
        <fullName evidence="2">Uncharacterized protein</fullName>
    </submittedName>
</protein>